<name>A0A432VPV9_9GAMM</name>
<sequence length="152" mass="16736">MVQNQEVAITAIAKIPSKAVGTLKQFDCGDKFLNEFARKQLIKNDKKNLHKGFVAIADEKVVGYVTTKVSSLVRSFLGQPGLPNSVPVLSLEQIATDVRYQRCKIGSRLLNEVLQVTIKVSQVTGVYGLQLWAHPSALNFYNTLGFSALSQK</sequence>
<keyword evidence="5" id="KW-0012">Acyltransferase</keyword>
<dbReference type="PANTHER" id="PTHR36449:SF1">
    <property type="entry name" value="ACETYLTRANSFERASE"/>
    <property type="match status" value="1"/>
</dbReference>
<dbReference type="InterPro" id="IPR000182">
    <property type="entry name" value="GNAT_dom"/>
</dbReference>
<dbReference type="CDD" id="cd04301">
    <property type="entry name" value="NAT_SF"/>
    <property type="match status" value="1"/>
</dbReference>
<reference evidence="9" key="1">
    <citation type="journal article" date="2018" name="Front. Microbiol.">
        <title>Genome-Based Analysis Reveals the Taxonomy and Diversity of the Family Idiomarinaceae.</title>
        <authorList>
            <person name="Liu Y."/>
            <person name="Lai Q."/>
            <person name="Shao Z."/>
        </authorList>
    </citation>
    <scope>NUCLEOTIDE SEQUENCE [LARGE SCALE GENOMIC DNA]</scope>
    <source>
        <strain evidence="9">GBPy7</strain>
    </source>
</reference>
<keyword evidence="3" id="KW-1277">Toxin-antitoxin system</keyword>
<evidence type="ECO:0000256" key="4">
    <source>
        <dbReference type="ARBA" id="ARBA00022679"/>
    </source>
</evidence>
<evidence type="ECO:0000256" key="6">
    <source>
        <dbReference type="ARBA" id="ARBA00049880"/>
    </source>
</evidence>
<dbReference type="PROSITE" id="PS51186">
    <property type="entry name" value="GNAT"/>
    <property type="match status" value="1"/>
</dbReference>
<dbReference type="Proteomes" id="UP000288395">
    <property type="component" value="Unassembled WGS sequence"/>
</dbReference>
<protein>
    <submittedName>
        <fullName evidence="8">N-acetyltransferase</fullName>
    </submittedName>
</protein>
<comment type="similarity">
    <text evidence="1">Belongs to the acetyltransferase family. GNAT subfamily.</text>
</comment>
<evidence type="ECO:0000313" key="9">
    <source>
        <dbReference type="Proteomes" id="UP000288395"/>
    </source>
</evidence>
<dbReference type="SUPFAM" id="SSF55729">
    <property type="entry name" value="Acyl-CoA N-acyltransferases (Nat)"/>
    <property type="match status" value="1"/>
</dbReference>
<dbReference type="PANTHER" id="PTHR36449">
    <property type="entry name" value="ACETYLTRANSFERASE-RELATED"/>
    <property type="match status" value="1"/>
</dbReference>
<dbReference type="Gene3D" id="3.40.630.30">
    <property type="match status" value="1"/>
</dbReference>
<dbReference type="GO" id="GO:0016747">
    <property type="term" value="F:acyltransferase activity, transferring groups other than amino-acyl groups"/>
    <property type="evidence" value="ECO:0007669"/>
    <property type="project" value="InterPro"/>
</dbReference>
<keyword evidence="9" id="KW-1185">Reference proteome</keyword>
<evidence type="ECO:0000313" key="8">
    <source>
        <dbReference type="EMBL" id="RUO18190.1"/>
    </source>
</evidence>
<feature type="domain" description="N-acetyltransferase" evidence="7">
    <location>
        <begin position="10"/>
        <end position="152"/>
    </location>
</feature>
<gene>
    <name evidence="8" type="ORF">CWE08_11750</name>
</gene>
<dbReference type="Pfam" id="PF13508">
    <property type="entry name" value="Acetyltransf_7"/>
    <property type="match status" value="1"/>
</dbReference>
<dbReference type="AlphaFoldDB" id="A0A432VPV9"/>
<keyword evidence="4 8" id="KW-0808">Transferase</keyword>
<dbReference type="EMBL" id="PIPJ01000014">
    <property type="protein sequence ID" value="RUO18190.1"/>
    <property type="molecule type" value="Genomic_DNA"/>
</dbReference>
<evidence type="ECO:0000256" key="5">
    <source>
        <dbReference type="ARBA" id="ARBA00023315"/>
    </source>
</evidence>
<keyword evidence="2" id="KW-0678">Repressor</keyword>
<organism evidence="8 9">
    <name type="scientific">Aliidiomarina iranensis</name>
    <dbReference type="NCBI Taxonomy" id="1434071"/>
    <lineage>
        <taxon>Bacteria</taxon>
        <taxon>Pseudomonadati</taxon>
        <taxon>Pseudomonadota</taxon>
        <taxon>Gammaproteobacteria</taxon>
        <taxon>Alteromonadales</taxon>
        <taxon>Idiomarinaceae</taxon>
        <taxon>Aliidiomarina</taxon>
    </lineage>
</organism>
<evidence type="ECO:0000256" key="1">
    <source>
        <dbReference type="ARBA" id="ARBA00009342"/>
    </source>
</evidence>
<accession>A0A432VPV9</accession>
<comment type="catalytic activity">
    <reaction evidence="6">
        <text>glycyl-tRNA(Gly) + acetyl-CoA = N-acetylglycyl-tRNA(Gly) + CoA + H(+)</text>
        <dbReference type="Rhea" id="RHEA:81867"/>
        <dbReference type="Rhea" id="RHEA-COMP:9683"/>
        <dbReference type="Rhea" id="RHEA-COMP:19766"/>
        <dbReference type="ChEBI" id="CHEBI:15378"/>
        <dbReference type="ChEBI" id="CHEBI:57287"/>
        <dbReference type="ChEBI" id="CHEBI:57288"/>
        <dbReference type="ChEBI" id="CHEBI:78522"/>
        <dbReference type="ChEBI" id="CHEBI:232036"/>
    </reaction>
</comment>
<evidence type="ECO:0000259" key="7">
    <source>
        <dbReference type="PROSITE" id="PS51186"/>
    </source>
</evidence>
<evidence type="ECO:0000256" key="2">
    <source>
        <dbReference type="ARBA" id="ARBA00022491"/>
    </source>
</evidence>
<evidence type="ECO:0000256" key="3">
    <source>
        <dbReference type="ARBA" id="ARBA00022649"/>
    </source>
</evidence>
<proteinExistence type="inferred from homology"/>
<dbReference type="InterPro" id="IPR016181">
    <property type="entry name" value="Acyl_CoA_acyltransferase"/>
</dbReference>
<comment type="caution">
    <text evidence="8">The sequence shown here is derived from an EMBL/GenBank/DDBJ whole genome shotgun (WGS) entry which is preliminary data.</text>
</comment>